<dbReference type="AlphaFoldDB" id="A0A162GR81"/>
<sequence>MSAEIQAGKERRSIFITTPLRAAHSLRASLNIDELNYNSVIGFAQADPKAYFIYACLDEVTKFTTACIRWNEFLGGNEDEIDKSDLEAAKVIYRATMESVADEQQMWARKFNELLSHLILFTSTNDKNFYQLYLLGIYLDQYLRVQSDFKEFYSIENENTQHSIDDCLKELENLLKTADSDKFWLFADVDLNKKKVALASARALYKKALNLANDQQKLALGVSYDSGYSSPSRSIHLSVGGISNQITSARIEQEFIRGSLIAMHIVSVAHKLCDVQPTGDALLFEQSMAGEKTSEELFRSISNPEIEVGDLALAYGDSVCLIEDKKFSDYGYCSFKVRYLARPLLPHVTREWLPARRVRQGVSKKTLKNHLKDIFSGVEGASEKIDLMSDEEYSQNIAKVIEGMENSGDLSIFLRPVKKNNQNQELK</sequence>
<evidence type="ECO:0000313" key="1">
    <source>
        <dbReference type="EMBL" id="KYG68759.1"/>
    </source>
</evidence>
<comment type="caution">
    <text evidence="1">The sequence shown here is derived from an EMBL/GenBank/DDBJ whole genome shotgun (WGS) entry which is preliminary data.</text>
</comment>
<dbReference type="EMBL" id="LUKD01000001">
    <property type="protein sequence ID" value="KYG68759.1"/>
    <property type="molecule type" value="Genomic_DNA"/>
</dbReference>
<reference evidence="1 2" key="1">
    <citation type="submission" date="2016-03" db="EMBL/GenBank/DDBJ databases">
        <authorList>
            <person name="Ploux O."/>
        </authorList>
    </citation>
    <scope>NUCLEOTIDE SEQUENCE [LARGE SCALE GENOMIC DNA]</scope>
    <source>
        <strain evidence="1 2">EC13</strain>
    </source>
</reference>
<name>A0A162GR81_BDEBC</name>
<protein>
    <submittedName>
        <fullName evidence="1">Uncharacterized protein</fullName>
    </submittedName>
</protein>
<proteinExistence type="predicted"/>
<dbReference type="Proteomes" id="UP000075799">
    <property type="component" value="Unassembled WGS sequence"/>
</dbReference>
<accession>A0A162GR81</accession>
<gene>
    <name evidence="1" type="ORF">AZI87_05875</name>
</gene>
<organism evidence="1 2">
    <name type="scientific">Bdellovibrio bacteriovorus</name>
    <dbReference type="NCBI Taxonomy" id="959"/>
    <lineage>
        <taxon>Bacteria</taxon>
        <taxon>Pseudomonadati</taxon>
        <taxon>Bdellovibrionota</taxon>
        <taxon>Bdellovibrionia</taxon>
        <taxon>Bdellovibrionales</taxon>
        <taxon>Pseudobdellovibrionaceae</taxon>
        <taxon>Bdellovibrio</taxon>
    </lineage>
</organism>
<evidence type="ECO:0000313" key="2">
    <source>
        <dbReference type="Proteomes" id="UP000075799"/>
    </source>
</evidence>
<dbReference type="RefSeq" id="WP_063205453.1">
    <property type="nucleotide sequence ID" value="NZ_LUKD01000001.1"/>
</dbReference>